<dbReference type="EMBL" id="KB742619">
    <property type="protein sequence ID" value="EOB06317.1"/>
    <property type="molecule type" value="Genomic_DNA"/>
</dbReference>
<keyword evidence="2" id="KW-1185">Reference proteome</keyword>
<sequence length="185" mass="20003">MTHLSMTGDYGCEQRVAFFVTTAAECTQDQGVSTSVTLENLPGSHSFSHSTLCQPASGIADGTQLCSFTTFFSSELSGQKSAEPEGSVSIEGEENHELASSPFLSLQQWAGNHTLASLSVGSTEVRNVQSHKIQDSTYQIIPSLRSTTFLPFPFSRTAIYTNQEEGTTYSHPTASSREAYINQSN</sequence>
<organism evidence="1 2">
    <name type="scientific">Anas platyrhynchos</name>
    <name type="common">Mallard</name>
    <name type="synonym">Anas boschas</name>
    <dbReference type="NCBI Taxonomy" id="8839"/>
    <lineage>
        <taxon>Eukaryota</taxon>
        <taxon>Metazoa</taxon>
        <taxon>Chordata</taxon>
        <taxon>Craniata</taxon>
        <taxon>Vertebrata</taxon>
        <taxon>Euteleostomi</taxon>
        <taxon>Archelosauria</taxon>
        <taxon>Archosauria</taxon>
        <taxon>Dinosauria</taxon>
        <taxon>Saurischia</taxon>
        <taxon>Theropoda</taxon>
        <taxon>Coelurosauria</taxon>
        <taxon>Aves</taxon>
        <taxon>Neognathae</taxon>
        <taxon>Galloanserae</taxon>
        <taxon>Anseriformes</taxon>
        <taxon>Anatidae</taxon>
        <taxon>Anatinae</taxon>
        <taxon>Anas</taxon>
    </lineage>
</organism>
<evidence type="ECO:0000313" key="1">
    <source>
        <dbReference type="EMBL" id="EOB06317.1"/>
    </source>
</evidence>
<dbReference type="Proteomes" id="UP000296049">
    <property type="component" value="Unassembled WGS sequence"/>
</dbReference>
<proteinExistence type="predicted"/>
<gene>
    <name evidence="1" type="ORF">Anapl_00822</name>
</gene>
<evidence type="ECO:0000313" key="2">
    <source>
        <dbReference type="Proteomes" id="UP000296049"/>
    </source>
</evidence>
<dbReference type="AlphaFoldDB" id="R0K931"/>
<name>R0K931_ANAPL</name>
<reference evidence="2" key="1">
    <citation type="journal article" date="2013" name="Nat. Genet.">
        <title>The duck genome and transcriptome provide insight into an avian influenza virus reservoir species.</title>
        <authorList>
            <person name="Huang Y."/>
            <person name="Li Y."/>
            <person name="Burt D.W."/>
            <person name="Chen H."/>
            <person name="Zhang Y."/>
            <person name="Qian W."/>
            <person name="Kim H."/>
            <person name="Gan S."/>
            <person name="Zhao Y."/>
            <person name="Li J."/>
            <person name="Yi K."/>
            <person name="Feng H."/>
            <person name="Zhu P."/>
            <person name="Li B."/>
            <person name="Liu Q."/>
            <person name="Fairley S."/>
            <person name="Magor K.E."/>
            <person name="Du Z."/>
            <person name="Hu X."/>
            <person name="Goodman L."/>
            <person name="Tafer H."/>
            <person name="Vignal A."/>
            <person name="Lee T."/>
            <person name="Kim K.W."/>
            <person name="Sheng Z."/>
            <person name="An Y."/>
            <person name="Searle S."/>
            <person name="Herrero J."/>
            <person name="Groenen M.A."/>
            <person name="Crooijmans R.P."/>
            <person name="Faraut T."/>
            <person name="Cai Q."/>
            <person name="Webster R.G."/>
            <person name="Aldridge J.R."/>
            <person name="Warren W.C."/>
            <person name="Bartschat S."/>
            <person name="Kehr S."/>
            <person name="Marz M."/>
            <person name="Stadler P.F."/>
            <person name="Smith J."/>
            <person name="Kraus R.H."/>
            <person name="Zhao Y."/>
            <person name="Ren L."/>
            <person name="Fei J."/>
            <person name="Morisson M."/>
            <person name="Kaiser P."/>
            <person name="Griffin D.K."/>
            <person name="Rao M."/>
            <person name="Pitel F."/>
            <person name="Wang J."/>
            <person name="Li N."/>
        </authorList>
    </citation>
    <scope>NUCLEOTIDE SEQUENCE [LARGE SCALE GENOMIC DNA]</scope>
</reference>
<protein>
    <submittedName>
        <fullName evidence="1">Uncharacterized protein</fullName>
    </submittedName>
</protein>
<accession>R0K931</accession>